<reference evidence="1 2" key="1">
    <citation type="submission" date="2018-03" db="EMBL/GenBank/DDBJ databases">
        <title>Genome sequence of Moorella stamsii DSM 26217.</title>
        <authorList>
            <person name="Poehlein A."/>
            <person name="Daniel R."/>
        </authorList>
    </citation>
    <scope>NUCLEOTIDE SEQUENCE [LARGE SCALE GENOMIC DNA]</scope>
    <source>
        <strain evidence="2">DSM 26217</strain>
    </source>
</reference>
<name>A0A9X7J0H1_9FIRM</name>
<gene>
    <name evidence="1" type="ORF">MOST_30640</name>
</gene>
<evidence type="ECO:0000313" key="2">
    <source>
        <dbReference type="Proteomes" id="UP000239430"/>
    </source>
</evidence>
<dbReference type="RefSeq" id="WP_054936980.1">
    <property type="nucleotide sequence ID" value="NZ_PVXL01000072.1"/>
</dbReference>
<keyword evidence="2" id="KW-1185">Reference proteome</keyword>
<organism evidence="1 2">
    <name type="scientific">Neomoorella stamsii</name>
    <dbReference type="NCBI Taxonomy" id="1266720"/>
    <lineage>
        <taxon>Bacteria</taxon>
        <taxon>Bacillati</taxon>
        <taxon>Bacillota</taxon>
        <taxon>Clostridia</taxon>
        <taxon>Neomoorellales</taxon>
        <taxon>Neomoorellaceae</taxon>
        <taxon>Neomoorella</taxon>
    </lineage>
</organism>
<dbReference type="Gene3D" id="1.10.10.2910">
    <property type="match status" value="1"/>
</dbReference>
<sequence>MPYKTKYELVAADVEELLQKYGTRDPFKLADYLNLKIRRRNLPDGIAGMVGELWGKVIIMLDFSLPEDEARYIVAHEIYHHLDKHPDVVLSKKALWGDWFEVKADLFAASLLICEKPRWSETEIEFAARTQVPVRLVRLWFRRAA</sequence>
<evidence type="ECO:0008006" key="3">
    <source>
        <dbReference type="Google" id="ProtNLM"/>
    </source>
</evidence>
<dbReference type="Proteomes" id="UP000239430">
    <property type="component" value="Unassembled WGS sequence"/>
</dbReference>
<comment type="caution">
    <text evidence="1">The sequence shown here is derived from an EMBL/GenBank/DDBJ whole genome shotgun (WGS) entry which is preliminary data.</text>
</comment>
<dbReference type="EMBL" id="PVXL01000072">
    <property type="protein sequence ID" value="PRR69642.1"/>
    <property type="molecule type" value="Genomic_DNA"/>
</dbReference>
<dbReference type="AlphaFoldDB" id="A0A9X7J0H1"/>
<proteinExistence type="predicted"/>
<accession>A0A9X7J0H1</accession>
<protein>
    <recommendedName>
        <fullName evidence="3">IrrE N-terminal-like domain-containing protein</fullName>
    </recommendedName>
</protein>
<evidence type="ECO:0000313" key="1">
    <source>
        <dbReference type="EMBL" id="PRR69642.1"/>
    </source>
</evidence>